<feature type="region of interest" description="Disordered" evidence="1">
    <location>
        <begin position="3648"/>
        <end position="3694"/>
    </location>
</feature>
<feature type="compositionally biased region" description="Low complexity" evidence="1">
    <location>
        <begin position="88"/>
        <end position="111"/>
    </location>
</feature>
<keyword evidence="3" id="KW-1185">Reference proteome</keyword>
<feature type="compositionally biased region" description="Basic and acidic residues" evidence="1">
    <location>
        <begin position="112"/>
        <end position="138"/>
    </location>
</feature>
<organism evidence="2 3">
    <name type="scientific">Thalassiosira oceanica</name>
    <name type="common">Marine diatom</name>
    <dbReference type="NCBI Taxonomy" id="159749"/>
    <lineage>
        <taxon>Eukaryota</taxon>
        <taxon>Sar</taxon>
        <taxon>Stramenopiles</taxon>
        <taxon>Ochrophyta</taxon>
        <taxon>Bacillariophyta</taxon>
        <taxon>Coscinodiscophyceae</taxon>
        <taxon>Thalassiosirophycidae</taxon>
        <taxon>Thalassiosirales</taxon>
        <taxon>Thalassiosiraceae</taxon>
        <taxon>Thalassiosira</taxon>
    </lineage>
</organism>
<feature type="compositionally biased region" description="Low complexity" evidence="1">
    <location>
        <begin position="3679"/>
        <end position="3694"/>
    </location>
</feature>
<protein>
    <submittedName>
        <fullName evidence="2">Uncharacterized protein</fullName>
    </submittedName>
</protein>
<feature type="compositionally biased region" description="Acidic residues" evidence="1">
    <location>
        <begin position="2993"/>
        <end position="3015"/>
    </location>
</feature>
<dbReference type="Proteomes" id="UP000266841">
    <property type="component" value="Unassembled WGS sequence"/>
</dbReference>
<feature type="compositionally biased region" description="Low complexity" evidence="1">
    <location>
        <begin position="392"/>
        <end position="412"/>
    </location>
</feature>
<evidence type="ECO:0000313" key="2">
    <source>
        <dbReference type="EMBL" id="EJK49058.1"/>
    </source>
</evidence>
<sequence length="3694" mass="407516">MCGTNGGSQLKLFNGVSVGRSNGGTAPQTLWINGGDYSEFSDFAVAEVMLWDRGLSRDEMYSASNYLSNKFGVGTVTDVSTAAPTSKPTTDQPTTGQPTTDQPTTDQPTTDQAHDGPAHDGPAHDGPAHDGPAHDGPAHDGPALDFHANCETLHKPNSQSKRAPTMRPLSLSPSSTPTNPKPTEPVCFESRNQLNTALVEYKNCGDDVSCKTNLGYGYPVGSWCTGKVTDMSWMFWNAGAQFNEPLTNWDTSKVETFANMFHQAYSFNQPLTSFDTSKATAMAEMFGQAKDFNQPLDHFDTSKVKSMQYMFYAAESFNQDISMWRLGAIESMQGMFENSNVFSQCLEDWADYYRSDIQYLNMFRNTNCGSQSDTPDSSTGPWCNCQTTLHPSLSPTGTPSSSPTSTPTLGPTDNPSVPTCFQTREQLEQAVKEYCDCLDSTCQMDLGYGYPIGSWCTNQITNMDNLFYGMSTFNEELYGWDTSKVTFFNSMFQNSGFNQQLTNFDTSAATSMSYMFAGSPFNQSLDHFIVSNVIAMERMFAESLFNQDISMWSLDSLQNAEFMFYANHAFNQCVANFGRENYAATAWSPDAYGNMFLEASSCQILQATPDSNLGPWCSCLDTNSPTLAPTRGPTSSPTAGPTAKPNTQWPTNFPTVSPTNYPTVRPSESPVTESPTAEKRGVGPIASVNGDAGVLCYKSPEPPTLYMPVKHRYLCDNELFECGEEGFDTYLEHLGFEEEVSFADATTVPLSGTVYIGMREDGSTIATGCPLVDAMVCLHRMKKLHATDDDPIVGKCTTTDEEGRYTLYPLVNTRVYPNVTMEGHAVYPAMQDENGKTPHPLKYARGIQVDLAAASRGLLNNHDFIDSTQSDVIVEVAGGTKHSQLCNHLLGESLIEFTIDQCDPSYYQQTFKQSSTSGTYQVPAHMINIRVVDLKSSKGDRTHVLKKLRQIVRPVNLLSTGEIKEHAQTPKDGGALNTDLAQAVEVGNELSSAEDDAATVRFQYDGTLVFRPTILQEDQHECYPYRMNYPKGSESFHVVPDMFEFDLRIELLQLILPDEQMECNVVDETTEVHVINAVGLSQSHPLEKRVIAGTNWDDREEELARLTRCADTPCILNVDPRVDDGSESDLPASTASVQLMSGIPNVLLSSDAKYPYTKQIAITAEGAVLHTMFVVVTGDLSDKPPRHISFPTVKPFMILRDPPGGDSATVYNRIETTVTLSSESHDKYMGHSFDLSAAPKFKFEYDLSIGLGLSPGPEAGADIVEGELEPLVGTISHGVTSIQEHQESESKAGFTMEWSYSTAGQEGAKNGQVNLKETDTISFNLTECGDAEKTNSTKFELDSDKFNRRPLSFFTHHHITTELLPNLENQLDQLDPEHDGEAIRAVNASLQGWEEVLTDYEKTNSQACKQSTPEGRLASDGSTVPCGEGSGSLLHPVSKWFQKDRNPLVEQRTRPVCEYRSWEYYYSQNSGEATSQRSNYITVYEYNCTEGDKPHIQDVCKFFGYKWRCIKAGSDMLETLKEQKGDEWTNKEWNDMPIDHPYYRLWEFKNPTPGANDNEDQSIPGFETITPYAGFMRSGEEGDILSPQFFQDEEETLDAWNDFIESESSGGSGTGTLGYNENVQTVRFSGGGGELFYEFSAEEMRMLETMFGNPASGLFRENNEDTFIGGGLQTEFEMELGFGVLAGIDVEADMHFGDITVEHRMIQANEEESSSSVTISLGDPDFGDEFMVDMYLDSEYGTFVFVTVGGQSKCPHELGTAAVEDPFIQIVASSRQPIIADDEIMTFDVEIANLGYGESFFYLYSDLLDNREGLTLSIDGDALNSPATWKLMGKEIGGSSTISTLTVEKGPRWNIDRYEPIKIYLQSKCEFEEEAGNQINDDLVWNVAREEGNGTIARYIEFTRGCPEVEFDKDLKLYDGFTTKDETLSVTIRNPLRFRNIRLEDQERLEKIVLEYRKVSGRSPKWNRAKNTASEELNFLTESEDSFGYISSTWKLPSLDASYEVRLISICTEEPTAPLHLNRFISDSLVGIVDRTPPSVFGVPTPSVNLFPGEELEIQFTEDIECELPYLFQITIKVSELDATFTKDRSDKDDLHVICSENSIYIQFNEERVPTKSFDRLLGRFYNLTIIDVIDPAGNVMEPYTFESNFACRAGNPGLTIEYPLGQESPIYLPHQPIILNAVITNGKSYPNQNVDEQWSRTSLELGLDLTTNTGDLSVHANGDNLATPMEYILIGSEVVTTQIAIYRSEGSRLKFDPIVLFLRSSCLKGTDEEAPPSINSTAVWTHQEGEDKSIVFTPPCPPIQFATRQMKHVYNLQRLGENLIEISIINKSIGKLFDRSKHNVAGNEGSAGDRTLNQVVLLYRRLGDWNVDASSWTVGQLVDQSNEPANFSNEGVEDSFGNATLFWDVSTIDEDSRYELSDTQVVEFVLDRTPPLLYGTPKVQLIGSVESILAEEYVIWFSEGLYCEAPYVFDIDVDLMSGAEGSVSLSIGDGLDVTCSEKEIRYRFKNEERLQNYVFNPNTQVKIVLDGVQDYAGNRAGVIEIEPHFWSPGKRVVSAGSDSNNSTEVPVPTCTPSQTSQLSGQGCDGLDNNCNELVDECAEDEIPPRITFKGGLAVDAIDNGEGVTFISSPAFQTLENAAAYLKSIVEAEDDCASGLQLEVLPPITGAQCESTEFEVVATDSRCSVSVARTFSMVVDPYNPVVDISFDNSTVESDDHYGVGNADYLHILESGGAQYTNIGFSYTVKDECNEKIHTDVTISSNELEYDTTKSGMALIRQTNDQRQSHGLRIFVEANRCAESSSPLCEPYSHVEVSPEDSFRYYQMNVRATDRANNIGMSTAYVVVVPQKYKDVPEDPNYFVNFIEDAPDASNVIESKTLIWDTSRDDPVTSEFISITVSKTVTGEMSMSGINVPDDEEELQELIAFLEAQLLAGLSGRRKLQASDECVCTSSVKITSLSSARRRLGNIGRRLQEGGAVIEYEIILICEGNCEEEEEEEEEEEDGQEEATDGGPDETPNSGNPDTNDNVGTSNLIDISKGLSSFISNGSFANEMKKAAEETGMTALASAAVESVAVSDEIQTSKETNAAIEFVKTVSLPVQNLAELDQTQVDQLIEALTKVLKKIACPQDAVVKVCSVDFDQYKTKSVAFGSSRRHLSVSRLLSSQILSFQFDFSIDVICPETGCNVDSITSAMQETVSQIMTASIENNELLAQLEDETNAVGLLSGAITLDIDDDDGNSCTCPTSFVSETDADNATDLSAWYPVWGTANKCSNGPGMPVYMQDNSQYLTDSLELCCKKHFHWDVTGCIVSSDGDVSNSGSKGKFIGIEHSQACAHSVLLSLEWYIQWETFRCVQSCIASSETEAQGLSCGGLALSHYVMHPSAEDCCTNMVPWIATSVCTSESTSLYINEGTGKFYVSYESNKCVKDCPIGEELCGGAAESHLTLYEDACGPDSATELSRKQGSASSLSELRYADLCFQFEIVPPPAPGRRPERPLAVEVRPEAPQSQPVPSHQDAYVPLVQLPRRPPPLRDLELVRAEDVDDGVRRPPLVRPAGRDVVVGEGVARQPGRREVVVPFPEPGEGVHVTEPYWMRERREEVGRSPEGGFSPHGRLRAREWRRPPAPDEGKKLTFGMEADDAHDLLGLDRPHARLEHGEDGPGPEGEVAVVPRGREEDAAYAAPAGGAPADHLGD</sequence>
<name>K0R6Q6_THAOC</name>
<dbReference type="PANTHER" id="PTHR33683">
    <property type="entry name" value="1, PUTATIVE-RELATED"/>
    <property type="match status" value="1"/>
</dbReference>
<feature type="region of interest" description="Disordered" evidence="1">
    <location>
        <begin position="392"/>
        <end position="418"/>
    </location>
</feature>
<feature type="region of interest" description="Disordered" evidence="1">
    <location>
        <begin position="2993"/>
        <end position="3033"/>
    </location>
</feature>
<feature type="region of interest" description="Disordered" evidence="1">
    <location>
        <begin position="79"/>
        <end position="186"/>
    </location>
</feature>
<accession>K0R6Q6</accession>
<reference evidence="2 3" key="1">
    <citation type="journal article" date="2012" name="Genome Biol.">
        <title>Genome and low-iron response of an oceanic diatom adapted to chronic iron limitation.</title>
        <authorList>
            <person name="Lommer M."/>
            <person name="Specht M."/>
            <person name="Roy A.S."/>
            <person name="Kraemer L."/>
            <person name="Andreson R."/>
            <person name="Gutowska M.A."/>
            <person name="Wolf J."/>
            <person name="Bergner S.V."/>
            <person name="Schilhabel M.B."/>
            <person name="Klostermeier U.C."/>
            <person name="Beiko R.G."/>
            <person name="Rosenstiel P."/>
            <person name="Hippler M."/>
            <person name="Laroche J."/>
        </authorList>
    </citation>
    <scope>NUCLEOTIDE SEQUENCE [LARGE SCALE GENOMIC DNA]</scope>
    <source>
        <strain evidence="2 3">CCMP1005</strain>
    </source>
</reference>
<evidence type="ECO:0000256" key="1">
    <source>
        <dbReference type="SAM" id="MobiDB-lite"/>
    </source>
</evidence>
<dbReference type="PANTHER" id="PTHR33683:SF46">
    <property type="entry name" value="SUSHI DOMAIN-CONTAINING PROTEIN"/>
    <property type="match status" value="1"/>
</dbReference>
<proteinExistence type="predicted"/>
<dbReference type="OrthoDB" id="544772at2759"/>
<evidence type="ECO:0000313" key="3">
    <source>
        <dbReference type="Proteomes" id="UP000266841"/>
    </source>
</evidence>
<dbReference type="eggNOG" id="ENOG502S1HS">
    <property type="taxonomic scope" value="Eukaryota"/>
</dbReference>
<comment type="caution">
    <text evidence="2">The sequence shown here is derived from an EMBL/GenBank/DDBJ whole genome shotgun (WGS) entry which is preliminary data.</text>
</comment>
<feature type="region of interest" description="Disordered" evidence="1">
    <location>
        <begin position="628"/>
        <end position="684"/>
    </location>
</feature>
<feature type="region of interest" description="Disordered" evidence="1">
    <location>
        <begin position="2557"/>
        <end position="2583"/>
    </location>
</feature>
<feature type="compositionally biased region" description="Polar residues" evidence="1">
    <location>
        <begin position="2561"/>
        <end position="2583"/>
    </location>
</feature>
<feature type="compositionally biased region" description="Polar residues" evidence="1">
    <location>
        <begin position="628"/>
        <end position="662"/>
    </location>
</feature>
<dbReference type="EMBL" id="AGNL01045169">
    <property type="protein sequence ID" value="EJK49058.1"/>
    <property type="molecule type" value="Genomic_DNA"/>
</dbReference>
<feature type="compositionally biased region" description="Polar residues" evidence="1">
    <location>
        <begin position="3018"/>
        <end position="3033"/>
    </location>
</feature>
<feature type="compositionally biased region" description="Basic and acidic residues" evidence="1">
    <location>
        <begin position="3648"/>
        <end position="3659"/>
    </location>
</feature>
<dbReference type="Pfam" id="PF03382">
    <property type="entry name" value="DUF285"/>
    <property type="match status" value="2"/>
</dbReference>
<gene>
    <name evidence="2" type="ORF">THAOC_32102</name>
</gene>
<feature type="compositionally biased region" description="Low complexity" evidence="1">
    <location>
        <begin position="165"/>
        <end position="178"/>
    </location>
</feature>
<dbReference type="InterPro" id="IPR005046">
    <property type="entry name" value="DUF285"/>
</dbReference>